<evidence type="ECO:0000256" key="1">
    <source>
        <dbReference type="SAM" id="MobiDB-lite"/>
    </source>
</evidence>
<keyword evidence="3" id="KW-1185">Reference proteome</keyword>
<accession>A0A453FZB3</accession>
<dbReference type="EnsemblPlants" id="AET3Gv20832700.18">
    <property type="protein sequence ID" value="AET3Gv20832700.18"/>
    <property type="gene ID" value="AET3Gv20832700"/>
</dbReference>
<dbReference type="Gramene" id="AET3Gv20832700.18">
    <property type="protein sequence ID" value="AET3Gv20832700.18"/>
    <property type="gene ID" value="AET3Gv20832700"/>
</dbReference>
<reference evidence="2" key="5">
    <citation type="journal article" date="2021" name="G3 (Bethesda)">
        <title>Aegilops tauschii genome assembly Aet v5.0 features greater sequence contiguity and improved annotation.</title>
        <authorList>
            <person name="Wang L."/>
            <person name="Zhu T."/>
            <person name="Rodriguez J.C."/>
            <person name="Deal K.R."/>
            <person name="Dubcovsky J."/>
            <person name="McGuire P.E."/>
            <person name="Lux T."/>
            <person name="Spannagl M."/>
            <person name="Mayer K.F.X."/>
            <person name="Baldrich P."/>
            <person name="Meyers B.C."/>
            <person name="Huo N."/>
            <person name="Gu Y.Q."/>
            <person name="Zhou H."/>
            <person name="Devos K.M."/>
            <person name="Bennetzen J.L."/>
            <person name="Unver T."/>
            <person name="Budak H."/>
            <person name="Gulick P.J."/>
            <person name="Galiba G."/>
            <person name="Kalapos B."/>
            <person name="Nelson D.R."/>
            <person name="Li P."/>
            <person name="You F.M."/>
            <person name="Luo M.C."/>
            <person name="Dvorak J."/>
        </authorList>
    </citation>
    <scope>NUCLEOTIDE SEQUENCE [LARGE SCALE GENOMIC DNA]</scope>
    <source>
        <strain evidence="2">cv. AL8/78</strain>
    </source>
</reference>
<reference evidence="3" key="1">
    <citation type="journal article" date="2014" name="Science">
        <title>Ancient hybridizations among the ancestral genomes of bread wheat.</title>
        <authorList>
            <consortium name="International Wheat Genome Sequencing Consortium,"/>
            <person name="Marcussen T."/>
            <person name="Sandve S.R."/>
            <person name="Heier L."/>
            <person name="Spannagl M."/>
            <person name="Pfeifer M."/>
            <person name="Jakobsen K.S."/>
            <person name="Wulff B.B."/>
            <person name="Steuernagel B."/>
            <person name="Mayer K.F."/>
            <person name="Olsen O.A."/>
        </authorList>
    </citation>
    <scope>NUCLEOTIDE SEQUENCE [LARGE SCALE GENOMIC DNA]</scope>
    <source>
        <strain evidence="3">cv. AL8/78</strain>
    </source>
</reference>
<reference evidence="3" key="2">
    <citation type="journal article" date="2017" name="Nat. Plants">
        <title>The Aegilops tauschii genome reveals multiple impacts of transposons.</title>
        <authorList>
            <person name="Zhao G."/>
            <person name="Zou C."/>
            <person name="Li K."/>
            <person name="Wang K."/>
            <person name="Li T."/>
            <person name="Gao L."/>
            <person name="Zhang X."/>
            <person name="Wang H."/>
            <person name="Yang Z."/>
            <person name="Liu X."/>
            <person name="Jiang W."/>
            <person name="Mao L."/>
            <person name="Kong X."/>
            <person name="Jiao Y."/>
            <person name="Jia J."/>
        </authorList>
    </citation>
    <scope>NUCLEOTIDE SEQUENCE [LARGE SCALE GENOMIC DNA]</scope>
    <source>
        <strain evidence="3">cv. AL8/78</strain>
    </source>
</reference>
<name>A0A453FZB3_AEGTS</name>
<dbReference type="AlphaFoldDB" id="A0A453FZB3"/>
<reference evidence="2" key="4">
    <citation type="submission" date="2019-03" db="UniProtKB">
        <authorList>
            <consortium name="EnsemblPlants"/>
        </authorList>
    </citation>
    <scope>IDENTIFICATION</scope>
</reference>
<protein>
    <submittedName>
        <fullName evidence="2">Uncharacterized protein</fullName>
    </submittedName>
</protein>
<feature type="compositionally biased region" description="Polar residues" evidence="1">
    <location>
        <begin position="163"/>
        <end position="173"/>
    </location>
</feature>
<feature type="region of interest" description="Disordered" evidence="1">
    <location>
        <begin position="150"/>
        <end position="173"/>
    </location>
</feature>
<dbReference type="Proteomes" id="UP000015105">
    <property type="component" value="Chromosome 3D"/>
</dbReference>
<sequence length="173" mass="18708">VVIMVQGEEASCSWRMASAAHDHHERAVLHLNHQAALAYHGGLQLQPHHHASAAPPAASFLDFQPAAAAAAYFGELEEALIHGANAGVGVVDHHLHHPHPGGMIAGDAQAKCKLRTYPSSSSMHLLPPTKKGWFAAVARRTWRGGRETEDMPRLLHSHKQSPHAASSSARHKW</sequence>
<evidence type="ECO:0000313" key="3">
    <source>
        <dbReference type="Proteomes" id="UP000015105"/>
    </source>
</evidence>
<organism evidence="2 3">
    <name type="scientific">Aegilops tauschii subsp. strangulata</name>
    <name type="common">Goatgrass</name>
    <dbReference type="NCBI Taxonomy" id="200361"/>
    <lineage>
        <taxon>Eukaryota</taxon>
        <taxon>Viridiplantae</taxon>
        <taxon>Streptophyta</taxon>
        <taxon>Embryophyta</taxon>
        <taxon>Tracheophyta</taxon>
        <taxon>Spermatophyta</taxon>
        <taxon>Magnoliopsida</taxon>
        <taxon>Liliopsida</taxon>
        <taxon>Poales</taxon>
        <taxon>Poaceae</taxon>
        <taxon>BOP clade</taxon>
        <taxon>Pooideae</taxon>
        <taxon>Triticodae</taxon>
        <taxon>Triticeae</taxon>
        <taxon>Triticinae</taxon>
        <taxon>Aegilops</taxon>
    </lineage>
</organism>
<evidence type="ECO:0000313" key="2">
    <source>
        <dbReference type="EnsemblPlants" id="AET3Gv20832700.18"/>
    </source>
</evidence>
<proteinExistence type="predicted"/>
<reference evidence="2" key="3">
    <citation type="journal article" date="2017" name="Nature">
        <title>Genome sequence of the progenitor of the wheat D genome Aegilops tauschii.</title>
        <authorList>
            <person name="Luo M.C."/>
            <person name="Gu Y.Q."/>
            <person name="Puiu D."/>
            <person name="Wang H."/>
            <person name="Twardziok S.O."/>
            <person name="Deal K.R."/>
            <person name="Huo N."/>
            <person name="Zhu T."/>
            <person name="Wang L."/>
            <person name="Wang Y."/>
            <person name="McGuire P.E."/>
            <person name="Liu S."/>
            <person name="Long H."/>
            <person name="Ramasamy R.K."/>
            <person name="Rodriguez J.C."/>
            <person name="Van S.L."/>
            <person name="Yuan L."/>
            <person name="Wang Z."/>
            <person name="Xia Z."/>
            <person name="Xiao L."/>
            <person name="Anderson O.D."/>
            <person name="Ouyang S."/>
            <person name="Liang Y."/>
            <person name="Zimin A.V."/>
            <person name="Pertea G."/>
            <person name="Qi P."/>
            <person name="Bennetzen J.L."/>
            <person name="Dai X."/>
            <person name="Dawson M.W."/>
            <person name="Muller H.G."/>
            <person name="Kugler K."/>
            <person name="Rivarola-Duarte L."/>
            <person name="Spannagl M."/>
            <person name="Mayer K.F.X."/>
            <person name="Lu F.H."/>
            <person name="Bevan M.W."/>
            <person name="Leroy P."/>
            <person name="Li P."/>
            <person name="You F.M."/>
            <person name="Sun Q."/>
            <person name="Liu Z."/>
            <person name="Lyons E."/>
            <person name="Wicker T."/>
            <person name="Salzberg S.L."/>
            <person name="Devos K.M."/>
            <person name="Dvorak J."/>
        </authorList>
    </citation>
    <scope>NUCLEOTIDE SEQUENCE [LARGE SCALE GENOMIC DNA]</scope>
    <source>
        <strain evidence="2">cv. AL8/78</strain>
    </source>
</reference>